<protein>
    <submittedName>
        <fullName evidence="1">Uncharacterized protein</fullName>
    </submittedName>
</protein>
<keyword evidence="2" id="KW-1185">Reference proteome</keyword>
<proteinExistence type="predicted"/>
<dbReference type="EMBL" id="WXXV01000037">
    <property type="protein sequence ID" value="MBE7696247.1"/>
    <property type="molecule type" value="Genomic_DNA"/>
</dbReference>
<reference evidence="1 2" key="1">
    <citation type="journal article" date="2020" name="Int. J. Syst. Evol. Microbiol.">
        <title>Tenacibaculum piscium sp. nov., isolated from skin ulcers of sea-farmed fish, and description of Tenacibaculum finnmarkense sp. nov. with subdivision into genomovars finnmarkense and ulcerans.</title>
        <authorList>
            <person name="Olsen A.B."/>
            <person name="Spilsberg B."/>
            <person name="Nilsen H.K."/>
            <person name="Lagesen K."/>
            <person name="Gulla S."/>
            <person name="Avendano-Herrera R."/>
            <person name="Irgang R."/>
            <person name="Duchaud E."/>
            <person name="Colquhoun D.J."/>
        </authorList>
    </citation>
    <scope>NUCLEOTIDE SEQUENCE [LARGE SCALE GENOMIC DNA]</scope>
    <source>
        <strain evidence="1 2">TNO037</strain>
    </source>
</reference>
<evidence type="ECO:0000313" key="1">
    <source>
        <dbReference type="EMBL" id="MBE7696247.1"/>
    </source>
</evidence>
<gene>
    <name evidence="1" type="ORF">F7645_12570</name>
</gene>
<dbReference type="Proteomes" id="UP000806077">
    <property type="component" value="Unassembled WGS sequence"/>
</dbReference>
<accession>A0AAP1WHC1</accession>
<name>A0AAP1WHC1_9FLAO</name>
<comment type="caution">
    <text evidence="1">The sequence shown here is derived from an EMBL/GenBank/DDBJ whole genome shotgun (WGS) entry which is preliminary data.</text>
</comment>
<dbReference type="RefSeq" id="WP_101955228.1">
    <property type="nucleotide sequence ID" value="NZ_JAJHTL010000045.1"/>
</dbReference>
<sequence>MKSKVLYQTLKDRGNPEYILKKGPFNCNWDNTWLGEGYYFWDTFVENAHWWGEVRHKKKYIICKMTCDFHNNKCFDLVGDTDHMSDFSQSIEFLKGQGLINSETSVARILEFIKTKIGFSYEAIRVYGIKSISEHKEEYKKYRFRLSFELQRAQFLDYKPAIQICVFKKNGLNLRDLTIIYPDEYNLEYLG</sequence>
<dbReference type="AlphaFoldDB" id="A0AAP1WHC1"/>
<organism evidence="1 2">
    <name type="scientific">Tenacibaculum finnmarkense genomovar finnmarkense</name>
    <dbReference type="NCBI Taxonomy" id="1458503"/>
    <lineage>
        <taxon>Bacteria</taxon>
        <taxon>Pseudomonadati</taxon>
        <taxon>Bacteroidota</taxon>
        <taxon>Flavobacteriia</taxon>
        <taxon>Flavobacteriales</taxon>
        <taxon>Flavobacteriaceae</taxon>
        <taxon>Tenacibaculum</taxon>
        <taxon>Tenacibaculum finnmarkense</taxon>
    </lineage>
</organism>
<evidence type="ECO:0000313" key="2">
    <source>
        <dbReference type="Proteomes" id="UP000806077"/>
    </source>
</evidence>